<evidence type="ECO:0000313" key="2">
    <source>
        <dbReference type="EMBL" id="EFO93917.1"/>
    </source>
</evidence>
<accession>E3M7E3</accession>
<feature type="region of interest" description="Disordered" evidence="1">
    <location>
        <begin position="1"/>
        <end position="31"/>
    </location>
</feature>
<keyword evidence="3" id="KW-1185">Reference proteome</keyword>
<evidence type="ECO:0000313" key="3">
    <source>
        <dbReference type="Proteomes" id="UP000008281"/>
    </source>
</evidence>
<dbReference type="Proteomes" id="UP000008281">
    <property type="component" value="Unassembled WGS sequence"/>
</dbReference>
<protein>
    <submittedName>
        <fullName evidence="2">Uncharacterized protein</fullName>
    </submittedName>
</protein>
<dbReference type="InParanoid" id="E3M7E3"/>
<gene>
    <name evidence="2" type="ORF">CRE_12714</name>
</gene>
<dbReference type="AlphaFoldDB" id="E3M7E3"/>
<dbReference type="EMBL" id="DS268427">
    <property type="protein sequence ID" value="EFO93917.1"/>
    <property type="molecule type" value="Genomic_DNA"/>
</dbReference>
<proteinExistence type="predicted"/>
<dbReference type="STRING" id="31234.E3M7E3"/>
<reference evidence="2" key="1">
    <citation type="submission" date="2007-07" db="EMBL/GenBank/DDBJ databases">
        <title>PCAP assembly of the Caenorhabditis remanei genome.</title>
        <authorList>
            <consortium name="The Caenorhabditis remanei Sequencing Consortium"/>
            <person name="Wilson R.K."/>
        </authorList>
    </citation>
    <scope>NUCLEOTIDE SEQUENCE [LARGE SCALE GENOMIC DNA]</scope>
    <source>
        <strain evidence="2">PB4641</strain>
    </source>
</reference>
<feature type="compositionally biased region" description="Polar residues" evidence="1">
    <location>
        <begin position="8"/>
        <end position="31"/>
    </location>
</feature>
<dbReference type="eggNOG" id="ENOG502TKJJ">
    <property type="taxonomic scope" value="Eukaryota"/>
</dbReference>
<organism evidence="3">
    <name type="scientific">Caenorhabditis remanei</name>
    <name type="common">Caenorhabditis vulgaris</name>
    <dbReference type="NCBI Taxonomy" id="31234"/>
    <lineage>
        <taxon>Eukaryota</taxon>
        <taxon>Metazoa</taxon>
        <taxon>Ecdysozoa</taxon>
        <taxon>Nematoda</taxon>
        <taxon>Chromadorea</taxon>
        <taxon>Rhabditida</taxon>
        <taxon>Rhabditina</taxon>
        <taxon>Rhabditomorpha</taxon>
        <taxon>Rhabditoidea</taxon>
        <taxon>Rhabditidae</taxon>
        <taxon>Peloderinae</taxon>
        <taxon>Caenorhabditis</taxon>
    </lineage>
</organism>
<evidence type="ECO:0000256" key="1">
    <source>
        <dbReference type="SAM" id="MobiDB-lite"/>
    </source>
</evidence>
<name>E3M7E3_CAERE</name>
<sequence>MRRKRARSSNPNGCKTNQTTLTVGGRVENNNGKVLLPNSTSQPMLSTQSARGCNTLPRRDSIITANHCIHTYTLVSFPIVYVFAMSLSSSETTTPISKLKFILIHVVIEFKRFENHDDQSINNARNA</sequence>
<dbReference type="HOGENOM" id="CLU_1972538_0_0_1"/>